<comment type="catalytic activity">
    <reaction evidence="5">
        <text>ATP + H2O = ADP + phosphate + H(+)</text>
        <dbReference type="Rhea" id="RHEA:13065"/>
        <dbReference type="ChEBI" id="CHEBI:15377"/>
        <dbReference type="ChEBI" id="CHEBI:15378"/>
        <dbReference type="ChEBI" id="CHEBI:30616"/>
        <dbReference type="ChEBI" id="CHEBI:43474"/>
        <dbReference type="ChEBI" id="CHEBI:456216"/>
    </reaction>
</comment>
<evidence type="ECO:0000256" key="7">
    <source>
        <dbReference type="SAM" id="Phobius"/>
    </source>
</evidence>
<dbReference type="GO" id="GO:0006950">
    <property type="term" value="P:response to stress"/>
    <property type="evidence" value="ECO:0007669"/>
    <property type="project" value="UniProtKB-ARBA"/>
</dbReference>
<dbReference type="InterPro" id="IPR050747">
    <property type="entry name" value="Mitochondrial_chaperone_BCS1"/>
</dbReference>
<keyword evidence="7" id="KW-0472">Membrane</keyword>
<dbReference type="SUPFAM" id="SSF52540">
    <property type="entry name" value="P-loop containing nucleoside triphosphate hydrolases"/>
    <property type="match status" value="1"/>
</dbReference>
<sequence>SIMVRSTKDVWSLLTSITTIIIVVQTVLYEIKRISEQFIPKQVRERILWIVNSLVNIGFGVTTLSIDEFDDYLGNEIYKASATYLSTIITPSSCQNLKVFMNTNFKRTTKGSEKNMMSLTLENGEKIRDVFNGSIVVVWEFIATTSTSPLKNGSSKSIVNRTFKLSFKKKYLENVVGVGGYLSYVLEKAKAINEERKVVQLFYKLHDDYHYTDGNPWLGIDFDHPSTFQTLAMDEGVKEELILDLERFLDRKEFYKSVGKAWKRGYLLYGPPGTGKSSLIAAMANYLKFDIYDLQLSTIRKDSNLRNLLLSTSNRSILVVEDIDCSTTTNSDQRLCMQPTNYYSRNYNDKNELTLSGLLNFIDGLWSNCGDERIIVFTTNHKERLDPALLRPGRMDMHINMSYCTYSAFKTLALNYLHIQNHYLFQQIQNKINQVNVTPAEVAEELMRTHHDDVDQALQRLLLTLNSKPTSSSSNN</sequence>
<dbReference type="SMART" id="SM00382">
    <property type="entry name" value="AAA"/>
    <property type="match status" value="1"/>
</dbReference>
<dbReference type="Pfam" id="PF14363">
    <property type="entry name" value="AAA_assoc"/>
    <property type="match status" value="1"/>
</dbReference>
<keyword evidence="3" id="KW-0378">Hydrolase</keyword>
<protein>
    <recommendedName>
        <fullName evidence="8">AAA+ ATPase domain-containing protein</fullName>
    </recommendedName>
</protein>
<feature type="transmembrane region" description="Helical" evidence="7">
    <location>
        <begin position="12"/>
        <end position="31"/>
    </location>
</feature>
<dbReference type="PROSITE" id="PS00674">
    <property type="entry name" value="AAA"/>
    <property type="match status" value="1"/>
</dbReference>
<keyword evidence="4" id="KW-0460">Magnesium</keyword>
<dbReference type="GO" id="GO:0016887">
    <property type="term" value="F:ATP hydrolysis activity"/>
    <property type="evidence" value="ECO:0007669"/>
    <property type="project" value="InterPro"/>
</dbReference>
<evidence type="ECO:0000313" key="10">
    <source>
        <dbReference type="Proteomes" id="UP000525078"/>
    </source>
</evidence>
<dbReference type="GO" id="GO:0005524">
    <property type="term" value="F:ATP binding"/>
    <property type="evidence" value="ECO:0007669"/>
    <property type="project" value="UniProtKB-KW"/>
</dbReference>
<feature type="transmembrane region" description="Helical" evidence="7">
    <location>
        <begin position="47"/>
        <end position="66"/>
    </location>
</feature>
<dbReference type="Pfam" id="PF25568">
    <property type="entry name" value="AAA_lid_At3g28540"/>
    <property type="match status" value="1"/>
</dbReference>
<feature type="domain" description="AAA+ ATPase" evidence="8">
    <location>
        <begin position="262"/>
        <end position="405"/>
    </location>
</feature>
<evidence type="ECO:0000259" key="8">
    <source>
        <dbReference type="SMART" id="SM00382"/>
    </source>
</evidence>
<evidence type="ECO:0000256" key="4">
    <source>
        <dbReference type="ARBA" id="ARBA00022842"/>
    </source>
</evidence>
<comment type="caution">
    <text evidence="9">The sequence shown here is derived from an EMBL/GenBank/DDBJ whole genome shotgun (WGS) entry which is preliminary data.</text>
</comment>
<dbReference type="EMBL" id="JAATIP010000105">
    <property type="protein sequence ID" value="KAF4372328.1"/>
    <property type="molecule type" value="Genomic_DNA"/>
</dbReference>
<dbReference type="InterPro" id="IPR003593">
    <property type="entry name" value="AAA+_ATPase"/>
</dbReference>
<dbReference type="Proteomes" id="UP000525078">
    <property type="component" value="Unassembled WGS sequence"/>
</dbReference>
<evidence type="ECO:0000256" key="5">
    <source>
        <dbReference type="ARBA" id="ARBA00049360"/>
    </source>
</evidence>
<keyword evidence="6" id="KW-0547">Nucleotide-binding</keyword>
<keyword evidence="7" id="KW-0812">Transmembrane</keyword>
<dbReference type="AlphaFoldDB" id="A0A7J6FNW8"/>
<evidence type="ECO:0000256" key="2">
    <source>
        <dbReference type="ARBA" id="ARBA00007448"/>
    </source>
</evidence>
<comment type="cofactor">
    <cofactor evidence="1">
        <name>Mg(2+)</name>
        <dbReference type="ChEBI" id="CHEBI:18420"/>
    </cofactor>
</comment>
<keyword evidence="6" id="KW-0067">ATP-binding</keyword>
<evidence type="ECO:0000256" key="6">
    <source>
        <dbReference type="RuleBase" id="RU003651"/>
    </source>
</evidence>
<accession>A0A7J6FNW8</accession>
<organism evidence="9 10">
    <name type="scientific">Cannabis sativa</name>
    <name type="common">Hemp</name>
    <name type="synonym">Marijuana</name>
    <dbReference type="NCBI Taxonomy" id="3483"/>
    <lineage>
        <taxon>Eukaryota</taxon>
        <taxon>Viridiplantae</taxon>
        <taxon>Streptophyta</taxon>
        <taxon>Embryophyta</taxon>
        <taxon>Tracheophyta</taxon>
        <taxon>Spermatophyta</taxon>
        <taxon>Magnoliopsida</taxon>
        <taxon>eudicotyledons</taxon>
        <taxon>Gunneridae</taxon>
        <taxon>Pentapetalae</taxon>
        <taxon>rosids</taxon>
        <taxon>fabids</taxon>
        <taxon>Rosales</taxon>
        <taxon>Cannabaceae</taxon>
        <taxon>Cannabis</taxon>
    </lineage>
</organism>
<dbReference type="InterPro" id="IPR025753">
    <property type="entry name" value="AAA_N_dom"/>
</dbReference>
<name>A0A7J6FNW8_CANSA</name>
<feature type="non-terminal residue" evidence="9">
    <location>
        <position position="476"/>
    </location>
</feature>
<gene>
    <name evidence="9" type="ORF">F8388_027001</name>
</gene>
<reference evidence="9 10" key="1">
    <citation type="journal article" date="2020" name="bioRxiv">
        <title>Sequence and annotation of 42 cannabis genomes reveals extensive copy number variation in cannabinoid synthesis and pathogen resistance genes.</title>
        <authorList>
            <person name="Mckernan K.J."/>
            <person name="Helbert Y."/>
            <person name="Kane L.T."/>
            <person name="Ebling H."/>
            <person name="Zhang L."/>
            <person name="Liu B."/>
            <person name="Eaton Z."/>
            <person name="Mclaughlin S."/>
            <person name="Kingan S."/>
            <person name="Baybayan P."/>
            <person name="Concepcion G."/>
            <person name="Jordan M."/>
            <person name="Riva A."/>
            <person name="Barbazuk W."/>
            <person name="Harkins T."/>
        </authorList>
    </citation>
    <scope>NUCLEOTIDE SEQUENCE [LARGE SCALE GENOMIC DNA]</scope>
    <source>
        <strain evidence="10">cv. Jamaican Lion 4</strain>
        <tissue evidence="9">Leaf</tissue>
    </source>
</reference>
<evidence type="ECO:0000256" key="3">
    <source>
        <dbReference type="ARBA" id="ARBA00022801"/>
    </source>
</evidence>
<dbReference type="InterPro" id="IPR003959">
    <property type="entry name" value="ATPase_AAA_core"/>
</dbReference>
<dbReference type="InterPro" id="IPR027417">
    <property type="entry name" value="P-loop_NTPase"/>
</dbReference>
<dbReference type="CDD" id="cd19510">
    <property type="entry name" value="RecA-like_BCS1"/>
    <property type="match status" value="1"/>
</dbReference>
<evidence type="ECO:0000313" key="9">
    <source>
        <dbReference type="EMBL" id="KAF4372328.1"/>
    </source>
</evidence>
<dbReference type="Gene3D" id="3.40.50.300">
    <property type="entry name" value="P-loop containing nucleotide triphosphate hydrolases"/>
    <property type="match status" value="1"/>
</dbReference>
<proteinExistence type="inferred from homology"/>
<evidence type="ECO:0000256" key="1">
    <source>
        <dbReference type="ARBA" id="ARBA00001946"/>
    </source>
</evidence>
<dbReference type="Gene3D" id="6.10.280.40">
    <property type="match status" value="1"/>
</dbReference>
<dbReference type="PANTHER" id="PTHR23070">
    <property type="entry name" value="BCS1 AAA-TYPE ATPASE"/>
    <property type="match status" value="1"/>
</dbReference>
<dbReference type="InterPro" id="IPR003960">
    <property type="entry name" value="ATPase_AAA_CS"/>
</dbReference>
<keyword evidence="7" id="KW-1133">Transmembrane helix</keyword>
<dbReference type="Pfam" id="PF00004">
    <property type="entry name" value="AAA"/>
    <property type="match status" value="1"/>
</dbReference>
<comment type="similarity">
    <text evidence="2">Belongs to the AAA ATPase family. BCS1 subfamily.</text>
</comment>
<dbReference type="InterPro" id="IPR058017">
    <property type="entry name" value="At3g28540-like_C"/>
</dbReference>